<gene>
    <name evidence="2" type="ORF">SAMN05421866_3479</name>
</gene>
<name>A0A1M5V047_9FLAO</name>
<evidence type="ECO:0000313" key="2">
    <source>
        <dbReference type="EMBL" id="SHH68677.1"/>
    </source>
</evidence>
<protein>
    <submittedName>
        <fullName evidence="2">Lysophospholipase L1</fullName>
    </submittedName>
</protein>
<evidence type="ECO:0000259" key="1">
    <source>
        <dbReference type="Pfam" id="PF13472"/>
    </source>
</evidence>
<evidence type="ECO:0000313" key="3">
    <source>
        <dbReference type="Proteomes" id="UP000184047"/>
    </source>
</evidence>
<dbReference type="Proteomes" id="UP000184047">
    <property type="component" value="Unassembled WGS sequence"/>
</dbReference>
<dbReference type="STRING" id="421058.SAMN05421866_3479"/>
<dbReference type="InterPro" id="IPR051532">
    <property type="entry name" value="Ester_Hydrolysis_Enzymes"/>
</dbReference>
<reference evidence="3" key="1">
    <citation type="submission" date="2016-11" db="EMBL/GenBank/DDBJ databases">
        <authorList>
            <person name="Varghese N."/>
            <person name="Submissions S."/>
        </authorList>
    </citation>
    <scope>NUCLEOTIDE SEQUENCE [LARGE SCALE GENOMIC DNA]</scope>
    <source>
        <strain evidence="3">DSM 19055</strain>
    </source>
</reference>
<dbReference type="PANTHER" id="PTHR30383:SF5">
    <property type="entry name" value="SGNH HYDROLASE-TYPE ESTERASE DOMAIN-CONTAINING PROTEIN"/>
    <property type="match status" value="1"/>
</dbReference>
<keyword evidence="3" id="KW-1185">Reference proteome</keyword>
<dbReference type="InterPro" id="IPR013830">
    <property type="entry name" value="SGNH_hydro"/>
</dbReference>
<dbReference type="AlphaFoldDB" id="A0A1M5V047"/>
<dbReference type="OrthoDB" id="1275252at2"/>
<dbReference type="Pfam" id="PF13472">
    <property type="entry name" value="Lipase_GDSL_2"/>
    <property type="match status" value="1"/>
</dbReference>
<dbReference type="EMBL" id="FQWT01000005">
    <property type="protein sequence ID" value="SHH68677.1"/>
    <property type="molecule type" value="Genomic_DNA"/>
</dbReference>
<accession>A0A1M5V047</accession>
<dbReference type="PANTHER" id="PTHR30383">
    <property type="entry name" value="THIOESTERASE 1/PROTEASE 1/LYSOPHOSPHOLIPASE L1"/>
    <property type="match status" value="1"/>
</dbReference>
<dbReference type="Gene3D" id="3.40.50.1110">
    <property type="entry name" value="SGNH hydrolase"/>
    <property type="match status" value="1"/>
</dbReference>
<sequence length="676" mass="73843">MGVNPDLLVIKKPSELDIAAAFDPGNFLFAGDDDKLRKIPADVFYPLLNNVAKPISPADSTPTSVGWYKPQVSSEDPGTNYPNAGNLKSKSGFDTLFFFDGTNWIKAEVALPGVNNATDIEFRNKVDDKSFSPKQLFDEVIGEFTFGGTVQDLVMNLPAGFDINNANTADLPGAARFTYDPNLYSDFEYFTSMDVKFITTGTINIYVYSKTDLNTPYQTIPVNVTSVGVQNVPFSSPIDASQYLIFISAGVGYYVLTGATSARNLYAGSLGTVNDVLIGVIFRGTKTIGESTKKIIDQINELRELNFDFNNTLYQRSNGEIDSIISESGSSTFSIGSNGLTISSSGVGNGVIINKQYNLGQRFIELKVKFSSNTKFYIGTQYSENNVGKAFSIIDSVAKTITIYNIDSTSSVATTTTFTFDIIDGREYVLRLYKLNNLTKVEFIDPFTGNKSSAQVSQLGQFDKYKFGFVSSTASPVISSIAVKSIITERPFIGFYGDSITEGNTVGTSANTPYYKDRFANLIGSKLNKSYYVSGRSAGTIDGVLSRVQNELPYLRPKYVFITIGTNGGNTDAKLNQLVEFCESYDCKVILNLIPLYDSSTASKNSMIQTVVDARKLLSVKMNVATSVNADGVTKDNALFANESGVYIHPNVAGNQKIYERSLIDIAEVYQDVGIY</sequence>
<dbReference type="GO" id="GO:0004622">
    <property type="term" value="F:phosphatidylcholine lysophospholipase activity"/>
    <property type="evidence" value="ECO:0007669"/>
    <property type="project" value="TreeGrafter"/>
</dbReference>
<dbReference type="SUPFAM" id="SSF52266">
    <property type="entry name" value="SGNH hydrolase"/>
    <property type="match status" value="1"/>
</dbReference>
<proteinExistence type="predicted"/>
<organism evidence="2 3">
    <name type="scientific">Chryseobacterium oranimense</name>
    <dbReference type="NCBI Taxonomy" id="421058"/>
    <lineage>
        <taxon>Bacteria</taxon>
        <taxon>Pseudomonadati</taxon>
        <taxon>Bacteroidota</taxon>
        <taxon>Flavobacteriia</taxon>
        <taxon>Flavobacteriales</taxon>
        <taxon>Weeksellaceae</taxon>
        <taxon>Chryseobacterium group</taxon>
        <taxon>Chryseobacterium</taxon>
    </lineage>
</organism>
<dbReference type="CDD" id="cd00229">
    <property type="entry name" value="SGNH_hydrolase"/>
    <property type="match status" value="1"/>
</dbReference>
<feature type="domain" description="SGNH hydrolase-type esterase" evidence="1">
    <location>
        <begin position="495"/>
        <end position="656"/>
    </location>
</feature>
<dbReference type="RefSeq" id="WP_073065253.1">
    <property type="nucleotide sequence ID" value="NZ_FQWT01000005.1"/>
</dbReference>
<dbReference type="InterPro" id="IPR036514">
    <property type="entry name" value="SGNH_hydro_sf"/>
</dbReference>